<dbReference type="InterPro" id="IPR023058">
    <property type="entry name" value="PPIase_PpiC_CS"/>
</dbReference>
<evidence type="ECO:0000313" key="9">
    <source>
        <dbReference type="EMBL" id="MEO3990073.1"/>
    </source>
</evidence>
<dbReference type="PROSITE" id="PS01096">
    <property type="entry name" value="PPIC_PPIASE_1"/>
    <property type="match status" value="1"/>
</dbReference>
<reference evidence="9 10" key="1">
    <citation type="submission" date="2024-01" db="EMBL/GenBank/DDBJ databases">
        <title>Pseudocitrobacter sp. Endophytic strain Cyp-38L.</title>
        <authorList>
            <person name="Amer M.A."/>
            <person name="Hamed S.M."/>
        </authorList>
    </citation>
    <scope>NUCLEOTIDE SEQUENCE [LARGE SCALE GENOMIC DNA]</scope>
    <source>
        <strain evidence="9 10">Cyp38S</strain>
    </source>
</reference>
<dbReference type="GO" id="GO:0016853">
    <property type="term" value="F:isomerase activity"/>
    <property type="evidence" value="ECO:0007669"/>
    <property type="project" value="UniProtKB-KW"/>
</dbReference>
<keyword evidence="5 7" id="KW-0143">Chaperone</keyword>
<dbReference type="InterPro" id="IPR046357">
    <property type="entry name" value="PPIase_dom_sf"/>
</dbReference>
<dbReference type="Gene3D" id="3.10.50.40">
    <property type="match status" value="2"/>
</dbReference>
<dbReference type="InterPro" id="IPR050280">
    <property type="entry name" value="OMP_Chaperone_SurA"/>
</dbReference>
<dbReference type="PANTHER" id="PTHR47637">
    <property type="entry name" value="CHAPERONE SURA"/>
    <property type="match status" value="1"/>
</dbReference>
<dbReference type="PROSITE" id="PS50198">
    <property type="entry name" value="PPIC_PPIASE_2"/>
    <property type="match status" value="2"/>
</dbReference>
<evidence type="ECO:0000256" key="7">
    <source>
        <dbReference type="HAMAP-Rule" id="MF_01183"/>
    </source>
</evidence>
<feature type="signal peptide" evidence="7">
    <location>
        <begin position="1"/>
        <end position="20"/>
    </location>
</feature>
<dbReference type="SUPFAM" id="SSF109998">
    <property type="entry name" value="Triger factor/SurA peptide-binding domain-like"/>
    <property type="match status" value="1"/>
</dbReference>
<dbReference type="Proteomes" id="UP001444146">
    <property type="component" value="Unassembled WGS sequence"/>
</dbReference>
<protein>
    <recommendedName>
        <fullName evidence="7">Chaperone SurA</fullName>
    </recommendedName>
    <alternativeName>
        <fullName evidence="7">Peptidyl-prolyl cis-trans isomerase SurA</fullName>
        <shortName evidence="7">PPIase SurA</shortName>
        <ecNumber evidence="7">5.2.1.8</ecNumber>
    </alternativeName>
    <alternativeName>
        <fullName evidence="7">Rotamase SurA</fullName>
    </alternativeName>
</protein>
<comment type="domain">
    <text evidence="7">The PPIase activity resides only in the second parvulin domain. The N-terminal region and the C-terminal tail are necessary and sufficient for the chaperone activity of SurA. The PPIase activity is dispensable for SurA to function as a chaperone. The N-terminal region and the C-terminal tail are also required for porin recognition.</text>
</comment>
<evidence type="ECO:0000256" key="2">
    <source>
        <dbReference type="ARBA" id="ARBA00022737"/>
    </source>
</evidence>
<comment type="caution">
    <text evidence="9">The sequence shown here is derived from an EMBL/GenBank/DDBJ whole genome shotgun (WGS) entry which is preliminary data.</text>
</comment>
<comment type="subcellular location">
    <subcellularLocation>
        <location evidence="7">Periplasm</location>
    </subcellularLocation>
    <text evidence="7">Is capable of associating with the outer membrane.</text>
</comment>
<dbReference type="PANTHER" id="PTHR47637:SF1">
    <property type="entry name" value="CHAPERONE SURA"/>
    <property type="match status" value="1"/>
</dbReference>
<dbReference type="Pfam" id="PF00639">
    <property type="entry name" value="Rotamase"/>
    <property type="match status" value="2"/>
</dbReference>
<keyword evidence="2 7" id="KW-0677">Repeat</keyword>
<feature type="domain" description="PpiC" evidence="8">
    <location>
        <begin position="171"/>
        <end position="272"/>
    </location>
</feature>
<accession>A0ABV0HIB3</accession>
<dbReference type="Pfam" id="PF09312">
    <property type="entry name" value="SurA_N"/>
    <property type="match status" value="1"/>
</dbReference>
<keyword evidence="3 7" id="KW-0574">Periplasm</keyword>
<keyword evidence="10" id="KW-1185">Reference proteome</keyword>
<evidence type="ECO:0000313" key="10">
    <source>
        <dbReference type="Proteomes" id="UP001444146"/>
    </source>
</evidence>
<evidence type="ECO:0000256" key="4">
    <source>
        <dbReference type="ARBA" id="ARBA00023110"/>
    </source>
</evidence>
<proteinExistence type="inferred from homology"/>
<evidence type="ECO:0000256" key="1">
    <source>
        <dbReference type="ARBA" id="ARBA00022729"/>
    </source>
</evidence>
<gene>
    <name evidence="7 9" type="primary">surA</name>
    <name evidence="9" type="ORF">VSR74_09615</name>
</gene>
<keyword evidence="4 7" id="KW-0697">Rotamase</keyword>
<dbReference type="InterPro" id="IPR027304">
    <property type="entry name" value="Trigger_fact/SurA_dom_sf"/>
</dbReference>
<keyword evidence="1 7" id="KW-0732">Signal</keyword>
<organism evidence="9 10">
    <name type="scientific">Pseudocitrobacter cyperus</name>
    <dbReference type="NCBI Taxonomy" id="3112843"/>
    <lineage>
        <taxon>Bacteria</taxon>
        <taxon>Pseudomonadati</taxon>
        <taxon>Pseudomonadota</taxon>
        <taxon>Gammaproteobacteria</taxon>
        <taxon>Enterobacterales</taxon>
        <taxon>Enterobacteriaceae</taxon>
        <taxon>Pseudocitrobacter</taxon>
    </lineage>
</organism>
<keyword evidence="6 7" id="KW-0413">Isomerase</keyword>
<dbReference type="EMBL" id="JAYMYY010000002">
    <property type="protein sequence ID" value="MEO3990073.1"/>
    <property type="molecule type" value="Genomic_DNA"/>
</dbReference>
<dbReference type="InterPro" id="IPR000297">
    <property type="entry name" value="PPIase_PpiC"/>
</dbReference>
<dbReference type="EC" id="5.2.1.8" evidence="7"/>
<evidence type="ECO:0000256" key="3">
    <source>
        <dbReference type="ARBA" id="ARBA00022764"/>
    </source>
</evidence>
<dbReference type="InterPro" id="IPR015391">
    <property type="entry name" value="SurA_N"/>
</dbReference>
<feature type="domain" description="PpiC" evidence="8">
    <location>
        <begin position="282"/>
        <end position="382"/>
    </location>
</feature>
<evidence type="ECO:0000256" key="6">
    <source>
        <dbReference type="ARBA" id="ARBA00023235"/>
    </source>
</evidence>
<dbReference type="SUPFAM" id="SSF54534">
    <property type="entry name" value="FKBP-like"/>
    <property type="match status" value="2"/>
</dbReference>
<evidence type="ECO:0000259" key="8">
    <source>
        <dbReference type="PROSITE" id="PS50198"/>
    </source>
</evidence>
<name>A0ABV0HIB3_9ENTR</name>
<dbReference type="RefSeq" id="WP_347794520.1">
    <property type="nucleotide sequence ID" value="NZ_JAYMYY010000002.1"/>
</dbReference>
<comment type="function">
    <text evidence="7">Chaperone involved in the correct folding and assembly of outer membrane proteins. Recognizes specific patterns of aromatic residues and the orientation of their side chains, which are found more frequently in integral outer membrane proteins. May act in both early periplasmic and late outer membrane-associated steps of protein maturation.</text>
</comment>
<comment type="catalytic activity">
    <reaction evidence="7">
        <text>[protein]-peptidylproline (omega=180) = [protein]-peptidylproline (omega=0)</text>
        <dbReference type="Rhea" id="RHEA:16237"/>
        <dbReference type="Rhea" id="RHEA-COMP:10747"/>
        <dbReference type="Rhea" id="RHEA-COMP:10748"/>
        <dbReference type="ChEBI" id="CHEBI:83833"/>
        <dbReference type="ChEBI" id="CHEBI:83834"/>
        <dbReference type="EC" id="5.2.1.8"/>
    </reaction>
</comment>
<dbReference type="Gene3D" id="1.10.4030.10">
    <property type="entry name" value="Porin chaperone SurA, peptide-binding domain"/>
    <property type="match status" value="2"/>
</dbReference>
<dbReference type="HAMAP" id="MF_01183">
    <property type="entry name" value="Chaperone_SurA"/>
    <property type="match status" value="1"/>
</dbReference>
<evidence type="ECO:0000256" key="5">
    <source>
        <dbReference type="ARBA" id="ARBA00023186"/>
    </source>
</evidence>
<dbReference type="NCBIfam" id="NF008038">
    <property type="entry name" value="PRK10770.1"/>
    <property type="match status" value="1"/>
</dbReference>
<sequence precursor="true">MKNWKTLLLGIALVANTSFAAPQVVDKVAAVVNNGVVLESDVNGLMQSVKLNAGQAGQQLPDDATLRHQILERLIMDQILLQMGQKMGVKISDDQLDQAIANIAKQNNMTPDQMRSRLAYDGLNYSTYRSQIRKEMIISEVRNNEVRRRVSVLPQEVDALASQIGDQNDASTELNLSHILIPLPENPSSDQVNEAQSQAESIVEQARGGADFGKLAISYSADQQALKGGQMGWGRIQELPGIFAQALTTAKKGDIVGPIRSGVGFHILKINDMRGGSQSISVTEVHSRHILLKPSPIMTDDQARVKLEQVAADIRSGKTTFANAAKELSQDPGSANQGGDLGWATPDMYDPAFRDALMKLNKGQMSAPVHSSFGWHLIELLDTRNVDRTDAAQKDKAYRMLMNRKFSEEAATWMQEQRASAYVKILSN</sequence>
<dbReference type="InterPro" id="IPR023034">
    <property type="entry name" value="PPIase_SurA"/>
</dbReference>
<feature type="chain" id="PRO_5044929758" description="Chaperone SurA" evidence="7">
    <location>
        <begin position="21"/>
        <end position="428"/>
    </location>
</feature>